<accession>A0A1I0JDW1</accession>
<feature type="domain" description="Aminoacyl-transfer RNA synthetases class-II family profile" evidence="11">
    <location>
        <begin position="1"/>
        <end position="401"/>
    </location>
</feature>
<evidence type="ECO:0000313" key="12">
    <source>
        <dbReference type="EMBL" id="SEU07523.1"/>
    </source>
</evidence>
<dbReference type="STRING" id="82805.SAMN04487998_3759"/>
<dbReference type="InterPro" id="IPR041715">
    <property type="entry name" value="HisRS-like_core"/>
</dbReference>
<dbReference type="Proteomes" id="UP000198697">
    <property type="component" value="Unassembled WGS sequence"/>
</dbReference>
<dbReference type="PANTHER" id="PTHR11476:SF7">
    <property type="entry name" value="HISTIDINE--TRNA LIGASE"/>
    <property type="match status" value="1"/>
</dbReference>
<dbReference type="CDD" id="cd00859">
    <property type="entry name" value="HisRS_anticodon"/>
    <property type="match status" value="1"/>
</dbReference>
<dbReference type="Gene3D" id="3.30.930.10">
    <property type="entry name" value="Bira Bifunctional Protein, Domain 2"/>
    <property type="match status" value="1"/>
</dbReference>
<keyword evidence="6 9" id="KW-0648">Protein biosynthesis</keyword>
<dbReference type="CDD" id="cd00773">
    <property type="entry name" value="HisRS-like_core"/>
    <property type="match status" value="1"/>
</dbReference>
<dbReference type="NCBIfam" id="TIGR00442">
    <property type="entry name" value="hisS"/>
    <property type="match status" value="1"/>
</dbReference>
<feature type="binding site" evidence="10">
    <location>
        <position position="141"/>
    </location>
    <ligand>
        <name>L-histidine</name>
        <dbReference type="ChEBI" id="CHEBI:57595"/>
    </ligand>
</feature>
<evidence type="ECO:0000256" key="2">
    <source>
        <dbReference type="ARBA" id="ARBA00011738"/>
    </source>
</evidence>
<organism evidence="12 13">
    <name type="scientific">Hymenobacter actinosclerus</name>
    <dbReference type="NCBI Taxonomy" id="82805"/>
    <lineage>
        <taxon>Bacteria</taxon>
        <taxon>Pseudomonadati</taxon>
        <taxon>Bacteroidota</taxon>
        <taxon>Cytophagia</taxon>
        <taxon>Cytophagales</taxon>
        <taxon>Hymenobacteraceae</taxon>
        <taxon>Hymenobacter</taxon>
    </lineage>
</organism>
<keyword evidence="5 9" id="KW-0067">ATP-binding</keyword>
<evidence type="ECO:0000256" key="3">
    <source>
        <dbReference type="ARBA" id="ARBA00022598"/>
    </source>
</evidence>
<dbReference type="GO" id="GO:0005524">
    <property type="term" value="F:ATP binding"/>
    <property type="evidence" value="ECO:0007669"/>
    <property type="project" value="UniProtKB-UniRule"/>
</dbReference>
<dbReference type="InterPro" id="IPR033656">
    <property type="entry name" value="HisRS_anticodon"/>
</dbReference>
<dbReference type="HAMAP" id="MF_00127">
    <property type="entry name" value="His_tRNA_synth"/>
    <property type="match status" value="1"/>
</dbReference>
<dbReference type="PROSITE" id="PS50862">
    <property type="entry name" value="AA_TRNA_LIGASE_II"/>
    <property type="match status" value="1"/>
</dbReference>
<proteinExistence type="inferred from homology"/>
<keyword evidence="4 9" id="KW-0547">Nucleotide-binding</keyword>
<keyword evidence="13" id="KW-1185">Reference proteome</keyword>
<dbReference type="GO" id="GO:0004821">
    <property type="term" value="F:histidine-tRNA ligase activity"/>
    <property type="evidence" value="ECO:0007669"/>
    <property type="project" value="UniProtKB-UniRule"/>
</dbReference>
<comment type="similarity">
    <text evidence="1 9">Belongs to the class-II aminoacyl-tRNA synthetase family.</text>
</comment>
<dbReference type="InterPro" id="IPR004154">
    <property type="entry name" value="Anticodon-bd"/>
</dbReference>
<evidence type="ECO:0000256" key="9">
    <source>
        <dbReference type="HAMAP-Rule" id="MF_00127"/>
    </source>
</evidence>
<sequence length="474" mass="52297">MSVQKPSIPQGTRDFGPAVVARRNYIFGVIRRVFEKFGYAPLETPTLENLSVLTGKYGDEGDQLLFKVLNSGNFLKKQKGEVIKEEVTPADLLAGPRAVLPKVAEKGLRYDLTVPFARYVVMNRGTLVFPFKRYQIQPVWRADRPQRGRYREFYQCDADVVGTASLLCEAEIVLMMSEVLTKLGLTEHTIKINHRRVLGAFYQALGGEGTEVDLFTAIDKLDKIGREGVKKELAERGFSAEAIDKLFDLLNVAGSFEEKLERLLAAFVTAGVEPDTAGADGYKGLQDLQQVLSYLRGFGFEQWANLEFDVTLARGLSYYTGCIFEIKINNVNMGSVSGGGRYDNLTGAFGLPGVSGVGFSFGVDRLYDCLEELNLFPEAVNSTSRCLLANFDAESEVAVLPVLARLRAEGLAAELYPESGKLGRQFKYADGKGIPYVLLQGPEERAAGRFKLKTMATGQEQTLTLEEVLAVIRA</sequence>
<dbReference type="OrthoDB" id="9800814at2"/>
<evidence type="ECO:0000256" key="1">
    <source>
        <dbReference type="ARBA" id="ARBA00008226"/>
    </source>
</evidence>
<dbReference type="InterPro" id="IPR006195">
    <property type="entry name" value="aa-tRNA-synth_II"/>
</dbReference>
<dbReference type="InterPro" id="IPR015807">
    <property type="entry name" value="His-tRNA-ligase"/>
</dbReference>
<dbReference type="RefSeq" id="WP_092774263.1">
    <property type="nucleotide sequence ID" value="NZ_FOHS01000008.1"/>
</dbReference>
<evidence type="ECO:0000256" key="5">
    <source>
        <dbReference type="ARBA" id="ARBA00022840"/>
    </source>
</evidence>
<dbReference type="PANTHER" id="PTHR11476">
    <property type="entry name" value="HISTIDYL-TRNA SYNTHETASE"/>
    <property type="match status" value="1"/>
</dbReference>
<feature type="binding site" evidence="10">
    <location>
        <position position="155"/>
    </location>
    <ligand>
        <name>L-histidine</name>
        <dbReference type="ChEBI" id="CHEBI:57595"/>
    </ligand>
</feature>
<evidence type="ECO:0000256" key="4">
    <source>
        <dbReference type="ARBA" id="ARBA00022741"/>
    </source>
</evidence>
<protein>
    <recommendedName>
        <fullName evidence="9">Histidine--tRNA ligase</fullName>
        <ecNumber evidence="9">6.1.1.21</ecNumber>
    </recommendedName>
    <alternativeName>
        <fullName evidence="9">Histidyl-tRNA synthetase</fullName>
        <shortName evidence="9">HisRS</shortName>
    </alternativeName>
</protein>
<evidence type="ECO:0000256" key="8">
    <source>
        <dbReference type="ARBA" id="ARBA00047639"/>
    </source>
</evidence>
<dbReference type="Gene3D" id="3.40.50.800">
    <property type="entry name" value="Anticodon-binding domain"/>
    <property type="match status" value="1"/>
</dbReference>
<evidence type="ECO:0000256" key="6">
    <source>
        <dbReference type="ARBA" id="ARBA00022917"/>
    </source>
</evidence>
<dbReference type="InterPro" id="IPR036621">
    <property type="entry name" value="Anticodon-bd_dom_sf"/>
</dbReference>
<feature type="binding site" evidence="10">
    <location>
        <begin position="318"/>
        <end position="319"/>
    </location>
    <ligand>
        <name>L-histidine</name>
        <dbReference type="ChEBI" id="CHEBI:57595"/>
    </ligand>
</feature>
<name>A0A1I0JDW1_9BACT</name>
<gene>
    <name evidence="9" type="primary">hisS</name>
    <name evidence="12" type="ORF">SAMN04487998_3759</name>
</gene>
<dbReference type="SUPFAM" id="SSF52954">
    <property type="entry name" value="Class II aaRS ABD-related"/>
    <property type="match status" value="1"/>
</dbReference>
<feature type="binding site" evidence="10">
    <location>
        <begin position="111"/>
        <end position="113"/>
    </location>
    <ligand>
        <name>L-histidine</name>
        <dbReference type="ChEBI" id="CHEBI:57595"/>
    </ligand>
</feature>
<keyword evidence="3 9" id="KW-0436">Ligase</keyword>
<dbReference type="EMBL" id="FOHS01000008">
    <property type="protein sequence ID" value="SEU07523.1"/>
    <property type="molecule type" value="Genomic_DNA"/>
</dbReference>
<comment type="catalytic activity">
    <reaction evidence="8 9">
        <text>tRNA(His) + L-histidine + ATP = L-histidyl-tRNA(His) + AMP + diphosphate + H(+)</text>
        <dbReference type="Rhea" id="RHEA:17313"/>
        <dbReference type="Rhea" id="RHEA-COMP:9665"/>
        <dbReference type="Rhea" id="RHEA-COMP:9689"/>
        <dbReference type="ChEBI" id="CHEBI:15378"/>
        <dbReference type="ChEBI" id="CHEBI:30616"/>
        <dbReference type="ChEBI" id="CHEBI:33019"/>
        <dbReference type="ChEBI" id="CHEBI:57595"/>
        <dbReference type="ChEBI" id="CHEBI:78442"/>
        <dbReference type="ChEBI" id="CHEBI:78527"/>
        <dbReference type="ChEBI" id="CHEBI:456215"/>
        <dbReference type="EC" id="6.1.1.21"/>
    </reaction>
</comment>
<keyword evidence="9" id="KW-0963">Cytoplasm</keyword>
<feature type="binding site" evidence="10">
    <location>
        <position position="159"/>
    </location>
    <ligand>
        <name>L-histidine</name>
        <dbReference type="ChEBI" id="CHEBI:57595"/>
    </ligand>
</feature>
<evidence type="ECO:0000256" key="7">
    <source>
        <dbReference type="ARBA" id="ARBA00023146"/>
    </source>
</evidence>
<dbReference type="InterPro" id="IPR045864">
    <property type="entry name" value="aa-tRNA-synth_II/BPL/LPL"/>
</dbReference>
<dbReference type="SUPFAM" id="SSF55681">
    <property type="entry name" value="Class II aaRS and biotin synthetases"/>
    <property type="match status" value="1"/>
</dbReference>
<dbReference type="Pfam" id="PF13393">
    <property type="entry name" value="tRNA-synt_His"/>
    <property type="match status" value="1"/>
</dbReference>
<dbReference type="GO" id="GO:0005737">
    <property type="term" value="C:cytoplasm"/>
    <property type="evidence" value="ECO:0007669"/>
    <property type="project" value="UniProtKB-SubCell"/>
</dbReference>
<comment type="subcellular location">
    <subcellularLocation>
        <location evidence="9">Cytoplasm</location>
    </subcellularLocation>
</comment>
<dbReference type="GO" id="GO:0006427">
    <property type="term" value="P:histidyl-tRNA aminoacylation"/>
    <property type="evidence" value="ECO:0007669"/>
    <property type="project" value="UniProtKB-UniRule"/>
</dbReference>
<dbReference type="InterPro" id="IPR004516">
    <property type="entry name" value="HisRS/HisZ"/>
</dbReference>
<evidence type="ECO:0000313" key="13">
    <source>
        <dbReference type="Proteomes" id="UP000198697"/>
    </source>
</evidence>
<reference evidence="13" key="1">
    <citation type="submission" date="2016-10" db="EMBL/GenBank/DDBJ databases">
        <authorList>
            <person name="Varghese N."/>
            <person name="Submissions S."/>
        </authorList>
    </citation>
    <scope>NUCLEOTIDE SEQUENCE [LARGE SCALE GENOMIC DNA]</scope>
    <source>
        <strain evidence="13">DSM 15310</strain>
    </source>
</reference>
<dbReference type="Pfam" id="PF03129">
    <property type="entry name" value="HGTP_anticodon"/>
    <property type="match status" value="1"/>
</dbReference>
<keyword evidence="7 9" id="KW-0030">Aminoacyl-tRNA synthetase</keyword>
<feature type="binding site" evidence="10">
    <location>
        <position position="314"/>
    </location>
    <ligand>
        <name>L-histidine</name>
        <dbReference type="ChEBI" id="CHEBI:57595"/>
    </ligand>
</feature>
<dbReference type="EC" id="6.1.1.21" evidence="9"/>
<evidence type="ECO:0000256" key="10">
    <source>
        <dbReference type="PIRSR" id="PIRSR001549-1"/>
    </source>
</evidence>
<evidence type="ECO:0000259" key="11">
    <source>
        <dbReference type="PROSITE" id="PS50862"/>
    </source>
</evidence>
<dbReference type="AlphaFoldDB" id="A0A1I0JDW1"/>
<comment type="subunit">
    <text evidence="2 9">Homodimer.</text>
</comment>
<dbReference type="PIRSF" id="PIRSF001549">
    <property type="entry name" value="His-tRNA_synth"/>
    <property type="match status" value="1"/>
</dbReference>